<dbReference type="SUPFAM" id="SSF103370">
    <property type="entry name" value="NinB"/>
    <property type="match status" value="1"/>
</dbReference>
<dbReference type="AlphaFoldDB" id="A0A7T4E774"/>
<evidence type="ECO:0000313" key="2">
    <source>
        <dbReference type="Proteomes" id="UP000595231"/>
    </source>
</evidence>
<gene>
    <name evidence="1" type="ORF">I6I07_15910</name>
</gene>
<name>A0A7T4E774_9BURK</name>
<dbReference type="InterPro" id="IPR008711">
    <property type="entry name" value="Recombinase_NinB"/>
</dbReference>
<accession>A0A7T4E774</accession>
<dbReference type="Proteomes" id="UP000595231">
    <property type="component" value="Chromosome"/>
</dbReference>
<dbReference type="Pfam" id="PF05772">
    <property type="entry name" value="NinB"/>
    <property type="match status" value="1"/>
</dbReference>
<organism evidence="1 2">
    <name type="scientific">Achromobacter deleyi</name>
    <dbReference type="NCBI Taxonomy" id="1353891"/>
    <lineage>
        <taxon>Bacteria</taxon>
        <taxon>Pseudomonadati</taxon>
        <taxon>Pseudomonadota</taxon>
        <taxon>Betaproteobacteria</taxon>
        <taxon>Burkholderiales</taxon>
        <taxon>Alcaligenaceae</taxon>
        <taxon>Achromobacter</taxon>
    </lineage>
</organism>
<reference evidence="1 2" key="1">
    <citation type="submission" date="2020-12" db="EMBL/GenBank/DDBJ databases">
        <title>FDA dAtabase for Regulatory Grade micrObial Sequences (FDA-ARGOS): Supporting development and validation of Infectious Disease Dx tests.</title>
        <authorList>
            <person name="Sproer C."/>
            <person name="Gronow S."/>
            <person name="Severitt S."/>
            <person name="Schroder I."/>
            <person name="Tallon L."/>
            <person name="Sadzewicz L."/>
            <person name="Zhao X."/>
            <person name="Boylan J."/>
            <person name="Ott S."/>
            <person name="Bowen H."/>
            <person name="Vavikolanu K."/>
            <person name="Mehta A."/>
            <person name="Aluvathingal J."/>
            <person name="Nadendla S."/>
            <person name="Lowell S."/>
            <person name="Myers T."/>
            <person name="Yan Y."/>
            <person name="Sichtig H."/>
        </authorList>
    </citation>
    <scope>NUCLEOTIDE SEQUENCE [LARGE SCALE GENOMIC DNA]</scope>
    <source>
        <strain evidence="1 2">FDAARGOS_1050</strain>
    </source>
</reference>
<proteinExistence type="predicted"/>
<protein>
    <submittedName>
        <fullName evidence="1">Recombination protein NinB</fullName>
    </submittedName>
</protein>
<dbReference type="Gene3D" id="1.10.3790.10">
    <property type="entry name" value="NinB"/>
    <property type="match status" value="1"/>
</dbReference>
<dbReference type="RefSeq" id="WP_198487378.1">
    <property type="nucleotide sequence ID" value="NZ_CP065997.1"/>
</dbReference>
<dbReference type="EMBL" id="CP065997">
    <property type="protein sequence ID" value="QQB37969.1"/>
    <property type="molecule type" value="Genomic_DNA"/>
</dbReference>
<dbReference type="InterPro" id="IPR036619">
    <property type="entry name" value="NinB_sf"/>
</dbReference>
<sequence>MRYPLNSRTRQRAHRDIDASPDGYFFAPPVEPSATLATKRKMWAMLGDIARQKLWPVNGTPRRLEDKQWKDIFTAALAKETLLAEGLYGGEVMLGEHTSDMSQRKMGDLIELMYAWGANNGVVWTEKFEPPGWVR</sequence>
<evidence type="ECO:0000313" key="1">
    <source>
        <dbReference type="EMBL" id="QQB37969.1"/>
    </source>
</evidence>